<accession>A0A3G3IGE4</accession>
<feature type="domain" description="Hydantoinase/oxoprolinase N-terminal" evidence="2">
    <location>
        <begin position="5"/>
        <end position="158"/>
    </location>
</feature>
<protein>
    <submittedName>
        <fullName evidence="3">Hydantoinase/oxoprolinase</fullName>
    </submittedName>
</protein>
<dbReference type="InterPro" id="IPR002821">
    <property type="entry name" value="Hydantoinase_A"/>
</dbReference>
<reference evidence="3 4" key="1">
    <citation type="submission" date="2016-10" db="EMBL/GenBank/DDBJ databases">
        <title>Complete genome of the TMA-utilizing, human hosted archaeon Methanomethylophilus alvus Gen. nov, sp. nov., strain Mx-05, derived from a pure culture.</title>
        <authorList>
            <person name="Brugere J.-F."/>
            <person name="Ben Hania W."/>
            <person name="Chaudhary P.P."/>
            <person name="Gaci N."/>
            <person name="Borrel G."/>
            <person name="Cao Van Tuat L."/>
            <person name="Fardeau M.-L."/>
            <person name="Harris H.M.B."/>
            <person name="O'Toole P.W."/>
            <person name="Ollivier B."/>
        </authorList>
    </citation>
    <scope>NUCLEOTIDE SEQUENCE [LARGE SCALE GENOMIC DNA]</scope>
    <source>
        <strain evidence="3 4">Mx-05</strain>
    </source>
</reference>
<dbReference type="Proteomes" id="UP000273278">
    <property type="component" value="Chromosome"/>
</dbReference>
<dbReference type="InterPro" id="IPR045079">
    <property type="entry name" value="Oxoprolinase-like"/>
</dbReference>
<dbReference type="PANTHER" id="PTHR11365">
    <property type="entry name" value="5-OXOPROLINASE RELATED"/>
    <property type="match status" value="1"/>
</dbReference>
<organism evidence="3 4">
    <name type="scientific">Methanomethylophilus alvi</name>
    <dbReference type="NCBI Taxonomy" id="1291540"/>
    <lineage>
        <taxon>Archaea</taxon>
        <taxon>Methanobacteriati</taxon>
        <taxon>Thermoplasmatota</taxon>
        <taxon>Thermoplasmata</taxon>
        <taxon>Methanomassiliicoccales</taxon>
        <taxon>Methanomethylophilaceae</taxon>
        <taxon>Methanomethylophilus</taxon>
    </lineage>
</organism>
<dbReference type="Pfam" id="PF01968">
    <property type="entry name" value="Hydantoinase_A"/>
    <property type="match status" value="1"/>
</dbReference>
<dbReference type="OMA" id="LMSFIME"/>
<dbReference type="InterPro" id="IPR008040">
    <property type="entry name" value="Hydant_A_N"/>
</dbReference>
<evidence type="ECO:0000259" key="1">
    <source>
        <dbReference type="Pfam" id="PF01968"/>
    </source>
</evidence>
<dbReference type="PANTHER" id="PTHR11365:SF2">
    <property type="entry name" value="5-OXOPROLINASE"/>
    <property type="match status" value="1"/>
</dbReference>
<evidence type="ECO:0000259" key="2">
    <source>
        <dbReference type="Pfam" id="PF05378"/>
    </source>
</evidence>
<dbReference type="AlphaFoldDB" id="A0A3G3IGE4"/>
<sequence length="666" mass="70869">MRFGLGIDTGGTYTDSVILDMDSGMTVCRSKALTTRDDLSKGINESVSGLDRSMLKEVVLVSLSSTLATNSVVEGKGCRVGLLTIGTGYDPAAAPEFYAEIGGKFDLSGNEVEELDEEGAKAALESMKGKVDAVAVAGYLSVRNPGHENAVRRLAHDILGVPAVCGHDLSSQLGFSQRTATAVMNARLIQVIADLIRSVKDSMKALGVDAPLMIVKGDGSVMGETSAAERPVETVLSGPASSLVGAMALTGLKDAMVVDMGGTTTDIGVIRGGFPRIEQEGALIGGYRTRVRAADVSTYGIGGDSRIVVNGKETSVTPVRVIPICIAAAKWPHIKEKLETLKDVTDDRAAEAFDIRDVCQDTEFFVPAKPLSDEDLSECDRDLLKAITEGPLTLNEAGKLIGVPPHAFSASKMESLRLVTRIGVTPTDILHAEGTYTEYDTGASRIAVGYLARKTGMSFDGFIADTKAMIVRRIAYCIMEDIMRERLGRDELDEVHKTMISELLSTDRGCYTLSMKLDMPIIGIGGPVRAWLPAVADMLGTRLVLPEDSEMGNAIGAVTGSVSETVTVTVRAKQDDRSRDPGCIVFTKGGKREFPDSESALEYAEKEAKDAAETMAREAGAGDTVIECKVEEVSSDTMGDGIRSFREARVTATATGKPDILSERLS</sequence>
<dbReference type="GO" id="GO:0005829">
    <property type="term" value="C:cytosol"/>
    <property type="evidence" value="ECO:0007669"/>
    <property type="project" value="TreeGrafter"/>
</dbReference>
<feature type="domain" description="Hydantoinase A/oxoprolinase" evidence="1">
    <location>
        <begin position="178"/>
        <end position="318"/>
    </location>
</feature>
<evidence type="ECO:0000313" key="3">
    <source>
        <dbReference type="EMBL" id="AYQ54592.1"/>
    </source>
</evidence>
<evidence type="ECO:0000313" key="4">
    <source>
        <dbReference type="Proteomes" id="UP000273278"/>
    </source>
</evidence>
<dbReference type="GeneID" id="41321210"/>
<dbReference type="Pfam" id="PF05378">
    <property type="entry name" value="Hydant_A_N"/>
    <property type="match status" value="1"/>
</dbReference>
<dbReference type="GO" id="GO:0006749">
    <property type="term" value="P:glutathione metabolic process"/>
    <property type="evidence" value="ECO:0007669"/>
    <property type="project" value="TreeGrafter"/>
</dbReference>
<dbReference type="GO" id="GO:0017168">
    <property type="term" value="F:5-oxoprolinase (ATP-hydrolyzing) activity"/>
    <property type="evidence" value="ECO:0007669"/>
    <property type="project" value="TreeGrafter"/>
</dbReference>
<dbReference type="SUPFAM" id="SSF53067">
    <property type="entry name" value="Actin-like ATPase domain"/>
    <property type="match status" value="1"/>
</dbReference>
<name>A0A3G3IGE4_9ARCH</name>
<dbReference type="RefSeq" id="WP_015504310.1">
    <property type="nucleotide sequence ID" value="NZ_CP017686.1"/>
</dbReference>
<proteinExistence type="predicted"/>
<dbReference type="InterPro" id="IPR043129">
    <property type="entry name" value="ATPase_NBD"/>
</dbReference>
<dbReference type="EMBL" id="CP017686">
    <property type="protein sequence ID" value="AYQ54592.1"/>
    <property type="molecule type" value="Genomic_DNA"/>
</dbReference>
<gene>
    <name evidence="3" type="ORF">BKD89_02040</name>
</gene>